<comment type="caution">
    <text evidence="3">The sequence shown here is derived from an EMBL/GenBank/DDBJ whole genome shotgun (WGS) entry which is preliminary data.</text>
</comment>
<keyword evidence="2" id="KW-1133">Transmembrane helix</keyword>
<keyword evidence="2" id="KW-0472">Membrane</keyword>
<dbReference type="AlphaFoldDB" id="A0A2I0JHF6"/>
<feature type="region of interest" description="Disordered" evidence="1">
    <location>
        <begin position="199"/>
        <end position="227"/>
    </location>
</feature>
<feature type="transmembrane region" description="Helical" evidence="2">
    <location>
        <begin position="572"/>
        <end position="592"/>
    </location>
</feature>
<evidence type="ECO:0000256" key="2">
    <source>
        <dbReference type="SAM" id="Phobius"/>
    </source>
</evidence>
<accession>A0A2I0JHF6</accession>
<dbReference type="EMBL" id="PGOL01001682">
    <property type="protein sequence ID" value="PKI55665.1"/>
    <property type="molecule type" value="Genomic_DNA"/>
</dbReference>
<feature type="compositionally biased region" description="Polar residues" evidence="1">
    <location>
        <begin position="26"/>
        <end position="38"/>
    </location>
</feature>
<organism evidence="3 4">
    <name type="scientific">Punica granatum</name>
    <name type="common">Pomegranate</name>
    <dbReference type="NCBI Taxonomy" id="22663"/>
    <lineage>
        <taxon>Eukaryota</taxon>
        <taxon>Viridiplantae</taxon>
        <taxon>Streptophyta</taxon>
        <taxon>Embryophyta</taxon>
        <taxon>Tracheophyta</taxon>
        <taxon>Spermatophyta</taxon>
        <taxon>Magnoliopsida</taxon>
        <taxon>eudicotyledons</taxon>
        <taxon>Gunneridae</taxon>
        <taxon>Pentapetalae</taxon>
        <taxon>rosids</taxon>
        <taxon>malvids</taxon>
        <taxon>Myrtales</taxon>
        <taxon>Lythraceae</taxon>
        <taxon>Punica</taxon>
    </lineage>
</organism>
<feature type="transmembrane region" description="Helical" evidence="2">
    <location>
        <begin position="548"/>
        <end position="566"/>
    </location>
</feature>
<evidence type="ECO:0000313" key="4">
    <source>
        <dbReference type="Proteomes" id="UP000233551"/>
    </source>
</evidence>
<keyword evidence="2" id="KW-0812">Transmembrane</keyword>
<dbReference type="Proteomes" id="UP000233551">
    <property type="component" value="Unassembled WGS sequence"/>
</dbReference>
<reference evidence="3 4" key="1">
    <citation type="submission" date="2017-11" db="EMBL/GenBank/DDBJ databases">
        <title>De-novo sequencing of pomegranate (Punica granatum L.) genome.</title>
        <authorList>
            <person name="Akparov Z."/>
            <person name="Amiraslanov A."/>
            <person name="Hajiyeva S."/>
            <person name="Abbasov M."/>
            <person name="Kaur K."/>
            <person name="Hamwieh A."/>
            <person name="Solovyev V."/>
            <person name="Salamov A."/>
            <person name="Braich B."/>
            <person name="Kosarev P."/>
            <person name="Mahmoud A."/>
            <person name="Hajiyev E."/>
            <person name="Babayeva S."/>
            <person name="Izzatullayeva V."/>
            <person name="Mammadov A."/>
            <person name="Mammadov A."/>
            <person name="Sharifova S."/>
            <person name="Ojaghi J."/>
            <person name="Eynullazada K."/>
            <person name="Bayramov B."/>
            <person name="Abdulazimova A."/>
            <person name="Shahmuradov I."/>
        </authorList>
    </citation>
    <scope>NUCLEOTIDE SEQUENCE [LARGE SCALE GENOMIC DNA]</scope>
    <source>
        <strain evidence="4">cv. AG2017</strain>
        <tissue evidence="3">Leaf</tissue>
    </source>
</reference>
<sequence length="651" mass="74392">MSRLTKRVDGTNPKKLRNPDKKGTSSRHNFSMETEYKTAQNSGAEFSGLFFLANSRDKRIEPARSKIPFGRPRKKIGQKKGTTGNPLWAAVAKGEPVPFRLRGAASRWVTVGKGEDPQGKWPDYPLQYDYRLALQHNSTVEGRFFLKYCRQPSTLSEQLGVARITEGRKRGVLQAIRTKANSDSRVPCYGDIPSELQSPLRQSRHPAEQQATTPAARPTSNKSTTAPAARPVWTPTIYCFPNFAFTFTAFRTSRPRLLLFGLRVHIYCFPDFSSTFTAFRTSRPHLLLFGLRVFTAFRTSRPHLLLSGLRVRIYCFSDFASTFTTFRTSRLHLLLFGLRVCIYSFSNFASTFTAFQTLRPLLILFGFHVPINCISDFASPFTAFRTSSPHLLHSELRVHIYCFSDFACTFTAFWTSHPHLLRFGLRVHIYYFSELRVHIHIYHFSDFIYCILDFASAFTAFRTSCPHLLFFRTSCPYPHLPLFGLHVHIYRFPDFTSIFTAFRTSHPYLPLFGLRVHVYYYSNFASTFAAFRTSCPCLLPFGPASTFTTLWVLASHLLFLVINLYFPASLQLFLLFYPLTTGLHVYSLLPYIQNKKIRRLQGKPKRSSGPDIVLLIVFGCILNPSTQPKRGKLSAPILVHRLQQSLEPTGS</sequence>
<proteinExistence type="predicted"/>
<name>A0A2I0JHF6_PUNGR</name>
<keyword evidence="4" id="KW-1185">Reference proteome</keyword>
<feature type="compositionally biased region" description="Polar residues" evidence="1">
    <location>
        <begin position="209"/>
        <end position="226"/>
    </location>
</feature>
<feature type="region of interest" description="Disordered" evidence="1">
    <location>
        <begin position="1"/>
        <end position="38"/>
    </location>
</feature>
<gene>
    <name evidence="3" type="ORF">CRG98_023976</name>
</gene>
<protein>
    <submittedName>
        <fullName evidence="3">Uncharacterized protein</fullName>
    </submittedName>
</protein>
<evidence type="ECO:0000313" key="3">
    <source>
        <dbReference type="EMBL" id="PKI55665.1"/>
    </source>
</evidence>
<evidence type="ECO:0000256" key="1">
    <source>
        <dbReference type="SAM" id="MobiDB-lite"/>
    </source>
</evidence>